<protein>
    <recommendedName>
        <fullName evidence="3">PIPK domain-containing protein</fullName>
    </recommendedName>
</protein>
<feature type="compositionally biased region" description="Polar residues" evidence="2">
    <location>
        <begin position="11"/>
        <end position="37"/>
    </location>
</feature>
<dbReference type="STRING" id="765440.A0A0C3C8V2"/>
<name>A0A0C3C8V2_PILCF</name>
<dbReference type="AlphaFoldDB" id="A0A0C3C8V2"/>
<dbReference type="GO" id="GO:0005886">
    <property type="term" value="C:plasma membrane"/>
    <property type="evidence" value="ECO:0007669"/>
    <property type="project" value="TreeGrafter"/>
</dbReference>
<keyword evidence="1" id="KW-0418">Kinase</keyword>
<feature type="region of interest" description="Disordered" evidence="2">
    <location>
        <begin position="1"/>
        <end position="75"/>
    </location>
</feature>
<dbReference type="InterPro" id="IPR027483">
    <property type="entry name" value="PInositol-4-P-4/5-kinase_C_sf"/>
</dbReference>
<reference evidence="5" key="2">
    <citation type="submission" date="2015-01" db="EMBL/GenBank/DDBJ databases">
        <title>Evolutionary Origins and Diversification of the Mycorrhizal Mutualists.</title>
        <authorList>
            <consortium name="DOE Joint Genome Institute"/>
            <consortium name="Mycorrhizal Genomics Consortium"/>
            <person name="Kohler A."/>
            <person name="Kuo A."/>
            <person name="Nagy L.G."/>
            <person name="Floudas D."/>
            <person name="Copeland A."/>
            <person name="Barry K.W."/>
            <person name="Cichocki N."/>
            <person name="Veneault-Fourrey C."/>
            <person name="LaButti K."/>
            <person name="Lindquist E.A."/>
            <person name="Lipzen A."/>
            <person name="Lundell T."/>
            <person name="Morin E."/>
            <person name="Murat C."/>
            <person name="Riley R."/>
            <person name="Ohm R."/>
            <person name="Sun H."/>
            <person name="Tunlid A."/>
            <person name="Henrissat B."/>
            <person name="Grigoriev I.V."/>
            <person name="Hibbett D.S."/>
            <person name="Martin F."/>
        </authorList>
    </citation>
    <scope>NUCLEOTIDE SEQUENCE [LARGE SCALE GENOMIC DNA]</scope>
    <source>
        <strain evidence="5">F 1598</strain>
    </source>
</reference>
<organism evidence="4 5">
    <name type="scientific">Piloderma croceum (strain F 1598)</name>
    <dbReference type="NCBI Taxonomy" id="765440"/>
    <lineage>
        <taxon>Eukaryota</taxon>
        <taxon>Fungi</taxon>
        <taxon>Dikarya</taxon>
        <taxon>Basidiomycota</taxon>
        <taxon>Agaricomycotina</taxon>
        <taxon>Agaricomycetes</taxon>
        <taxon>Agaricomycetidae</taxon>
        <taxon>Atheliales</taxon>
        <taxon>Atheliaceae</taxon>
        <taxon>Piloderma</taxon>
    </lineage>
</organism>
<evidence type="ECO:0000313" key="5">
    <source>
        <dbReference type="Proteomes" id="UP000054166"/>
    </source>
</evidence>
<dbReference type="Pfam" id="PF01504">
    <property type="entry name" value="PIP5K"/>
    <property type="match status" value="1"/>
</dbReference>
<feature type="compositionally biased region" description="Low complexity" evidence="2">
    <location>
        <begin position="225"/>
        <end position="234"/>
    </location>
</feature>
<sequence length="799" mass="89502">MASMAVLAQPATRTPSPQGDSRRQSYISSAASYQTARDSLAPGSHYSHSLSGSSRASSINTLGPHPINRDSGPDINTIHTAGRLVNGVHAEEVHIVKVTDDSVHTQTGPISGGFFNQVGNSLARAIPSSAQEMNQARVGPPPPSPPASVERVDEEYADPLPLPPKMQLSKSEPMSRPVTFEESGRDGKQSTSSAFSFPRPGVSRAGSSPHEIRYRPSTDTKVPLSSSVSSTSVSLPRALQPLHEPNSQLLEAPFTEASGSQPSKMAYQSPDGHLQPPPPVIRPTRRNTTGSSPRIQHTTLHQAYGSQPFAYDDNEVGEELASDIQMQAEQIRRERNSKRAKARQHETALTRSTSLSRAPEDQVLVGNLIGEDHVNYVLMYNMLTGIRIAVSRCQAKMSRALTDEDFKARHKFSFDIVGNELSQRPFYKKYSTGNELTPSAKYDFKFKDYAPWVFRELREEYFHLDPADYLLSLTAKYILSELGSPGKSGSFFYFSRDYRFIIKTIRHSEAKFLLSILKEYHAHVKSNPHTLISRFYGLHRVKLPHGRKIHFVIMNNLFPPHKDIHETYDLKGSTVGREYPEEKAAQKPRAVLKDLNWINRGRTLDLGPEKRALLTEQLRRDSELLKQINVMDYSLLVGIHNMQRGNRDNVRSNTLKVFSPDMPRIRRKPTTIKGSKSPEAIALRRAMRESDPKKLGDETIKLPEEDTGDRQSLIFYQDEGGLRATDEANEPMSTIYYLGVIDILTPYSIVKKLEHFWKGLSADRHKISPVEPEEYGNRLFCFMKAIMRGGGGGESFKPE</sequence>
<dbReference type="InParanoid" id="A0A0C3C8V2"/>
<dbReference type="Proteomes" id="UP000054166">
    <property type="component" value="Unassembled WGS sequence"/>
</dbReference>
<evidence type="ECO:0000313" key="4">
    <source>
        <dbReference type="EMBL" id="KIM86092.1"/>
    </source>
</evidence>
<feature type="domain" description="PIPK" evidence="3">
    <location>
        <begin position="383"/>
        <end position="787"/>
    </location>
</feature>
<dbReference type="Gene3D" id="3.30.810.10">
    <property type="entry name" value="2-Layer Sandwich"/>
    <property type="match status" value="1"/>
</dbReference>
<dbReference type="PANTHER" id="PTHR23086:SF8">
    <property type="entry name" value="PHOSPHATIDYLINOSITOL 5-PHOSPHATE 4-KINASE, ISOFORM A"/>
    <property type="match status" value="1"/>
</dbReference>
<dbReference type="InterPro" id="IPR002498">
    <property type="entry name" value="PInositol-4-P-4/5-kinase_core"/>
</dbReference>
<dbReference type="Gene3D" id="3.30.800.10">
    <property type="entry name" value="Phosphatidylinositol Phosphate Kinase II Beta"/>
    <property type="match status" value="1"/>
</dbReference>
<keyword evidence="1" id="KW-0808">Transferase</keyword>
<dbReference type="PANTHER" id="PTHR23086">
    <property type="entry name" value="PHOSPHATIDYLINOSITOL-4-PHOSPHATE 5-KINASE"/>
    <property type="match status" value="1"/>
</dbReference>
<dbReference type="PROSITE" id="PS51455">
    <property type="entry name" value="PIPK"/>
    <property type="match status" value="1"/>
</dbReference>
<accession>A0A0C3C8V2</accession>
<dbReference type="OrthoDB" id="20783at2759"/>
<feature type="compositionally biased region" description="Low complexity" evidence="2">
    <location>
        <begin position="44"/>
        <end position="58"/>
    </location>
</feature>
<dbReference type="GO" id="GO:0046854">
    <property type="term" value="P:phosphatidylinositol phosphate biosynthetic process"/>
    <property type="evidence" value="ECO:0007669"/>
    <property type="project" value="TreeGrafter"/>
</dbReference>
<proteinExistence type="predicted"/>
<dbReference type="GO" id="GO:0016308">
    <property type="term" value="F:1-phosphatidylinositol-4-phosphate 5-kinase activity"/>
    <property type="evidence" value="ECO:0007669"/>
    <property type="project" value="TreeGrafter"/>
</dbReference>
<feature type="region of interest" description="Disordered" evidence="2">
    <location>
        <begin position="130"/>
        <end position="293"/>
    </location>
</feature>
<dbReference type="SUPFAM" id="SSF56104">
    <property type="entry name" value="SAICAR synthase-like"/>
    <property type="match status" value="1"/>
</dbReference>
<keyword evidence="1" id="KW-0067">ATP-binding</keyword>
<dbReference type="EMBL" id="KN832983">
    <property type="protein sequence ID" value="KIM86092.1"/>
    <property type="molecule type" value="Genomic_DNA"/>
</dbReference>
<dbReference type="InterPro" id="IPR023610">
    <property type="entry name" value="PInositol-4/5-P-5/4-kinase"/>
</dbReference>
<gene>
    <name evidence="4" type="ORF">PILCRDRAFT_816631</name>
</gene>
<dbReference type="SMART" id="SM00330">
    <property type="entry name" value="PIPKc"/>
    <property type="match status" value="1"/>
</dbReference>
<evidence type="ECO:0000256" key="2">
    <source>
        <dbReference type="SAM" id="MobiDB-lite"/>
    </source>
</evidence>
<reference evidence="4 5" key="1">
    <citation type="submission" date="2014-04" db="EMBL/GenBank/DDBJ databases">
        <authorList>
            <consortium name="DOE Joint Genome Institute"/>
            <person name="Kuo A."/>
            <person name="Tarkka M."/>
            <person name="Buscot F."/>
            <person name="Kohler A."/>
            <person name="Nagy L.G."/>
            <person name="Floudas D."/>
            <person name="Copeland A."/>
            <person name="Barry K.W."/>
            <person name="Cichocki N."/>
            <person name="Veneault-Fourrey C."/>
            <person name="LaButti K."/>
            <person name="Lindquist E.A."/>
            <person name="Lipzen A."/>
            <person name="Lundell T."/>
            <person name="Morin E."/>
            <person name="Murat C."/>
            <person name="Sun H."/>
            <person name="Tunlid A."/>
            <person name="Henrissat B."/>
            <person name="Grigoriev I.V."/>
            <person name="Hibbett D.S."/>
            <person name="Martin F."/>
            <person name="Nordberg H.P."/>
            <person name="Cantor M.N."/>
            <person name="Hua S.X."/>
        </authorList>
    </citation>
    <scope>NUCLEOTIDE SEQUENCE [LARGE SCALE GENOMIC DNA]</scope>
    <source>
        <strain evidence="4 5">F 1598</strain>
    </source>
</reference>
<dbReference type="HOGENOM" id="CLU_004312_0_2_1"/>
<dbReference type="CDD" id="cd17303">
    <property type="entry name" value="PIPKc_PIP5K_yeast_like"/>
    <property type="match status" value="1"/>
</dbReference>
<feature type="region of interest" description="Disordered" evidence="2">
    <location>
        <begin position="335"/>
        <end position="354"/>
    </location>
</feature>
<keyword evidence="5" id="KW-1185">Reference proteome</keyword>
<dbReference type="FunCoup" id="A0A0C3C8V2">
    <property type="interactions" value="336"/>
</dbReference>
<evidence type="ECO:0000256" key="1">
    <source>
        <dbReference type="PROSITE-ProRule" id="PRU00781"/>
    </source>
</evidence>
<dbReference type="InterPro" id="IPR027484">
    <property type="entry name" value="PInositol-4-P-5-kinase_N"/>
</dbReference>
<dbReference type="GO" id="GO:0005524">
    <property type="term" value="F:ATP binding"/>
    <property type="evidence" value="ECO:0007669"/>
    <property type="project" value="UniProtKB-UniRule"/>
</dbReference>
<evidence type="ECO:0000259" key="3">
    <source>
        <dbReference type="PROSITE" id="PS51455"/>
    </source>
</evidence>
<keyword evidence="1" id="KW-0547">Nucleotide-binding</keyword>